<dbReference type="EMBL" id="AE017261">
    <property type="protein sequence ID" value="AAT42649.1"/>
    <property type="molecule type" value="Genomic_DNA"/>
</dbReference>
<feature type="transmembrane region" description="Helical" evidence="1">
    <location>
        <begin position="345"/>
        <end position="368"/>
    </location>
</feature>
<feature type="transmembrane region" description="Helical" evidence="1">
    <location>
        <begin position="176"/>
        <end position="197"/>
    </location>
</feature>
<feature type="transmembrane region" description="Helical" evidence="1">
    <location>
        <begin position="282"/>
        <end position="299"/>
    </location>
</feature>
<evidence type="ECO:0000256" key="1">
    <source>
        <dbReference type="SAM" id="Phobius"/>
    </source>
</evidence>
<dbReference type="GeneID" id="2845227"/>
<feature type="transmembrane region" description="Helical" evidence="1">
    <location>
        <begin position="21"/>
        <end position="44"/>
    </location>
</feature>
<dbReference type="GO" id="GO:0022857">
    <property type="term" value="F:transmembrane transporter activity"/>
    <property type="evidence" value="ECO:0007669"/>
    <property type="project" value="InterPro"/>
</dbReference>
<feature type="transmembrane region" description="Helical" evidence="1">
    <location>
        <begin position="305"/>
        <end position="324"/>
    </location>
</feature>
<dbReference type="Gene3D" id="1.20.1250.20">
    <property type="entry name" value="MFS general substrate transporter like domains"/>
    <property type="match status" value="2"/>
</dbReference>
<dbReference type="SUPFAM" id="SSF103473">
    <property type="entry name" value="MFS general substrate transporter"/>
    <property type="match status" value="1"/>
</dbReference>
<protein>
    <submittedName>
        <fullName evidence="3">Permease</fullName>
    </submittedName>
</protein>
<dbReference type="InterPro" id="IPR036259">
    <property type="entry name" value="MFS_trans_sf"/>
</dbReference>
<keyword evidence="1" id="KW-1133">Transmembrane helix</keyword>
<feature type="transmembrane region" description="Helical" evidence="1">
    <location>
        <begin position="85"/>
        <end position="104"/>
    </location>
</feature>
<sequence>MELKSVLKSTKYIFGMNSIYLGNNYLWISFEALILPYLISIYIARSLQSIILGLVGFAGIMTGIVFNYLSGFFSDKIVTGIGRRTPFIIAGSLLSLLSLILIMFNYFYIYIVFALYIVIEIGSNLAYGAYQPLIRDIIPETQRGKSSGINGFFTLTGTAMGFGLSGLFISHGMLRISILIIIITISLSTVLTVLTIRHDDLKIIKNDIKFRFSLEFKWFFVSNFLIICGSSGLTFFEYYYIKFSLGIGNAAIFVAIAGLFILIVSAVASAFIGVLSDKIDKSILLFLFPLAGGISIFLLSMARNFIIFLILGSIIGISFGNYYSISNSYLSYIVPAGRHGQFMSVFFLSTGIASAVSPLIYGLVLYIFKYQNFESYSHLFQISSIFYFTGALIIFLKLYQKNKYY</sequence>
<dbReference type="PaxDb" id="263820-PTO0064"/>
<accession>Q6L302</accession>
<dbReference type="HOGENOM" id="CLU_682578_0_0_2"/>
<feature type="transmembrane region" description="Helical" evidence="1">
    <location>
        <begin position="50"/>
        <end position="73"/>
    </location>
</feature>
<dbReference type="Proteomes" id="UP000000438">
    <property type="component" value="Chromosome"/>
</dbReference>
<proteinExistence type="predicted"/>
<keyword evidence="1" id="KW-0472">Membrane</keyword>
<dbReference type="eggNOG" id="arCOG00136">
    <property type="taxonomic scope" value="Archaea"/>
</dbReference>
<dbReference type="PROSITE" id="PS50850">
    <property type="entry name" value="MFS"/>
    <property type="match status" value="1"/>
</dbReference>
<feature type="transmembrane region" description="Helical" evidence="1">
    <location>
        <begin position="110"/>
        <end position="130"/>
    </location>
</feature>
<gene>
    <name evidence="3" type="ordered locus">PTO0064</name>
</gene>
<dbReference type="Pfam" id="PF07690">
    <property type="entry name" value="MFS_1"/>
    <property type="match status" value="1"/>
</dbReference>
<evidence type="ECO:0000313" key="4">
    <source>
        <dbReference type="Proteomes" id="UP000000438"/>
    </source>
</evidence>
<feature type="domain" description="Major facilitator superfamily (MFS) profile" evidence="2">
    <location>
        <begin position="3"/>
        <end position="402"/>
    </location>
</feature>
<reference evidence="3 4" key="1">
    <citation type="journal article" date="2004" name="Proc. Natl. Acad. Sci. U.S.A.">
        <title>Genome sequence of Picrophilus torridus and its implications for life around pH 0.</title>
        <authorList>
            <person name="Futterer O."/>
            <person name="Angelov A."/>
            <person name="Liesegang H."/>
            <person name="Gottschalk G."/>
            <person name="Schleper C."/>
            <person name="Schepers B."/>
            <person name="Dock C."/>
            <person name="Antranikian G."/>
            <person name="Liebl W."/>
        </authorList>
    </citation>
    <scope>NUCLEOTIDE SEQUENCE [LARGE SCALE GENOMIC DNA]</scope>
    <source>
        <strain evidence="4">ATCC 700027 / DSM 9790 / JCM 10055 / NBRC 100828</strain>
    </source>
</reference>
<keyword evidence="1" id="KW-0812">Transmembrane</keyword>
<dbReference type="InterPro" id="IPR020846">
    <property type="entry name" value="MFS_dom"/>
</dbReference>
<dbReference type="InterPro" id="IPR011701">
    <property type="entry name" value="MFS"/>
</dbReference>
<dbReference type="AlphaFoldDB" id="Q6L302"/>
<feature type="transmembrane region" description="Helical" evidence="1">
    <location>
        <begin position="380"/>
        <end position="399"/>
    </location>
</feature>
<dbReference type="InParanoid" id="Q6L302"/>
<dbReference type="STRING" id="263820.PTO0064"/>
<dbReference type="PANTHER" id="PTHR23528">
    <property type="match status" value="1"/>
</dbReference>
<dbReference type="RefSeq" id="WP_011176865.1">
    <property type="nucleotide sequence ID" value="NC_005877.1"/>
</dbReference>
<evidence type="ECO:0000313" key="3">
    <source>
        <dbReference type="EMBL" id="AAT42649.1"/>
    </source>
</evidence>
<dbReference type="PANTHER" id="PTHR23528:SF1">
    <property type="entry name" value="MAJOR FACILITATOR SUPERFAMILY (MFS) PROFILE DOMAIN-CONTAINING PROTEIN"/>
    <property type="match status" value="1"/>
</dbReference>
<feature type="transmembrane region" description="Helical" evidence="1">
    <location>
        <begin position="218"/>
        <end position="241"/>
    </location>
</feature>
<organism evidence="3 4">
    <name type="scientific">Picrophilus torridus (strain ATCC 700027 / DSM 9790 / JCM 10055 / NBRC 100828 / KAW 2/3)</name>
    <dbReference type="NCBI Taxonomy" id="1122961"/>
    <lineage>
        <taxon>Archaea</taxon>
        <taxon>Methanobacteriati</taxon>
        <taxon>Thermoplasmatota</taxon>
        <taxon>Thermoplasmata</taxon>
        <taxon>Thermoplasmatales</taxon>
        <taxon>Picrophilaceae</taxon>
        <taxon>Picrophilus</taxon>
    </lineage>
</organism>
<feature type="transmembrane region" description="Helical" evidence="1">
    <location>
        <begin position="247"/>
        <end position="275"/>
    </location>
</feature>
<feature type="transmembrane region" description="Helical" evidence="1">
    <location>
        <begin position="151"/>
        <end position="170"/>
    </location>
</feature>
<name>Q6L302_PICTO</name>
<evidence type="ECO:0000259" key="2">
    <source>
        <dbReference type="PROSITE" id="PS50850"/>
    </source>
</evidence>
<dbReference type="KEGG" id="pto:PTO0064"/>